<dbReference type="PANTHER" id="PTHR35936:SF19">
    <property type="entry name" value="AMINO-ACID-BINDING PROTEIN YXEM-RELATED"/>
    <property type="match status" value="1"/>
</dbReference>
<dbReference type="AlphaFoldDB" id="A0A0B6ZXS1"/>
<dbReference type="Pfam" id="PF00497">
    <property type="entry name" value="SBP_bac_3"/>
    <property type="match status" value="2"/>
</dbReference>
<dbReference type="SMART" id="SM00062">
    <property type="entry name" value="PBPb"/>
    <property type="match status" value="1"/>
</dbReference>
<dbReference type="InterPro" id="IPR001638">
    <property type="entry name" value="Solute-binding_3/MltF_N"/>
</dbReference>
<feature type="chain" id="PRO_5007391206" description="Solute-binding protein family 3/N-terminal domain-containing protein" evidence="2">
    <location>
        <begin position="22"/>
        <end position="552"/>
    </location>
</feature>
<dbReference type="EMBL" id="HACG01026278">
    <property type="protein sequence ID" value="CEK73143.1"/>
    <property type="molecule type" value="Transcribed_RNA"/>
</dbReference>
<protein>
    <recommendedName>
        <fullName evidence="3">Solute-binding protein family 3/N-terminal domain-containing protein</fullName>
    </recommendedName>
</protein>
<sequence length="552" mass="62349">MPLYQILTFILLLGVAALVQAATLYYSSENPETKHQINQNVSRRQFADSHVYLFVADGKMKPYSYIDDFGKLVGFDVDIVNEVCRLTGKRCYTVLAEFTECIFTDRDIEYAGRGLMADWFDACPSYQITNDRQNEFDFTLPYLESSSSFTVAPGNPSKFDPDSNDYSQFTLLHLTGAPTNAPCLTRLHKKFGTILVAQDLPEAKLLLLNGSADALFSPRNAIAGLDVLPQRVHCDNGGAGIMLKKGSTIPEWWNPAFQTFYFSGEYTRLCNDGSMKYGGKIKCLPPPEKMSKELSAIMRASQPFIPEKLWKFVVSGRIAPYSYLNDEGTLVGFTKDMLDTVCERAGKKCALLLAQVPECTVRIGELLYPGRGLMEGWFDACTGYFNTQDRENSWDFTSPYLVSNASFYVRKGNPSKFDPDSADYSSFIIVYQATSITNKHCLNRLYKKFNQIIVVEDKESAIALIKNKTADTWFTKEVDVSQLEQLPQRFHCENVGTSIMTRKGSDLPSWWNVAFEEFFSTGEYTSFCEEKGRQYNYNFPCVEGPSVPPRKI</sequence>
<organism evidence="4">
    <name type="scientific">Arion vulgaris</name>
    <dbReference type="NCBI Taxonomy" id="1028688"/>
    <lineage>
        <taxon>Eukaryota</taxon>
        <taxon>Metazoa</taxon>
        <taxon>Spiralia</taxon>
        <taxon>Lophotrochozoa</taxon>
        <taxon>Mollusca</taxon>
        <taxon>Gastropoda</taxon>
        <taxon>Heterobranchia</taxon>
        <taxon>Euthyneura</taxon>
        <taxon>Panpulmonata</taxon>
        <taxon>Eupulmonata</taxon>
        <taxon>Stylommatophora</taxon>
        <taxon>Helicina</taxon>
        <taxon>Arionoidea</taxon>
        <taxon>Arionidae</taxon>
        <taxon>Arion</taxon>
    </lineage>
</organism>
<feature type="domain" description="Solute-binding protein family 3/N-terminal" evidence="3">
    <location>
        <begin position="51"/>
        <end position="281"/>
    </location>
</feature>
<dbReference type="PANTHER" id="PTHR35936">
    <property type="entry name" value="MEMBRANE-BOUND LYTIC MUREIN TRANSGLYCOSYLASE F"/>
    <property type="match status" value="1"/>
</dbReference>
<dbReference type="SUPFAM" id="SSF53850">
    <property type="entry name" value="Periplasmic binding protein-like II"/>
    <property type="match status" value="2"/>
</dbReference>
<name>A0A0B6ZXS1_9EUPU</name>
<evidence type="ECO:0000313" key="5">
    <source>
        <dbReference type="EMBL" id="CEK73143.1"/>
    </source>
</evidence>
<keyword evidence="1 2" id="KW-0732">Signal</keyword>
<evidence type="ECO:0000256" key="1">
    <source>
        <dbReference type="ARBA" id="ARBA00022729"/>
    </source>
</evidence>
<dbReference type="EMBL" id="HACG01026277">
    <property type="protein sequence ID" value="CEK73142.1"/>
    <property type="molecule type" value="Transcribed_RNA"/>
</dbReference>
<accession>A0A0B6ZXS1</accession>
<evidence type="ECO:0000256" key="2">
    <source>
        <dbReference type="SAM" id="SignalP"/>
    </source>
</evidence>
<dbReference type="Gene3D" id="3.40.190.10">
    <property type="entry name" value="Periplasmic binding protein-like II"/>
    <property type="match status" value="4"/>
</dbReference>
<evidence type="ECO:0000313" key="4">
    <source>
        <dbReference type="EMBL" id="CEK73142.1"/>
    </source>
</evidence>
<reference evidence="4" key="1">
    <citation type="submission" date="2014-12" db="EMBL/GenBank/DDBJ databases">
        <title>Insight into the proteome of Arion vulgaris.</title>
        <authorList>
            <person name="Aradska J."/>
            <person name="Bulat T."/>
            <person name="Smidak R."/>
            <person name="Sarate P."/>
            <person name="Gangsoo J."/>
            <person name="Sialana F."/>
            <person name="Bilban M."/>
            <person name="Lubec G."/>
        </authorList>
    </citation>
    <scope>NUCLEOTIDE SEQUENCE</scope>
    <source>
        <tissue evidence="4">Skin</tissue>
    </source>
</reference>
<evidence type="ECO:0000259" key="3">
    <source>
        <dbReference type="SMART" id="SM00062"/>
    </source>
</evidence>
<proteinExistence type="predicted"/>
<gene>
    <name evidence="4" type="primary">ORF85497</name>
    <name evidence="5" type="synonym">ORF85502</name>
</gene>
<feature type="signal peptide" evidence="2">
    <location>
        <begin position="1"/>
        <end position="21"/>
    </location>
</feature>